<dbReference type="GO" id="GO:0003677">
    <property type="term" value="F:DNA binding"/>
    <property type="evidence" value="ECO:0007669"/>
    <property type="project" value="UniProtKB-KW"/>
</dbReference>
<dbReference type="KEGG" id="aja:AJAP_05955"/>
<reference evidence="5 6" key="1">
    <citation type="journal article" date="2014" name="J. Biotechnol.">
        <title>Complete genome sequence of the actinobacterium Amycolatopsis japonica MG417-CF17(T) (=DSM 44213T) producing (S,S)-N,N'-ethylenediaminedisuccinic acid.</title>
        <authorList>
            <person name="Stegmann E."/>
            <person name="Albersmeier A."/>
            <person name="Spohn M."/>
            <person name="Gert H."/>
            <person name="Weber T."/>
            <person name="Wohlleben W."/>
            <person name="Kalinowski J."/>
            <person name="Ruckert C."/>
        </authorList>
    </citation>
    <scope>NUCLEOTIDE SEQUENCE [LARGE SCALE GENOMIC DNA]</scope>
    <source>
        <strain evidence="6">MG417-CF17 (DSM 44213)</strain>
    </source>
</reference>
<dbReference type="EMBL" id="CP008953">
    <property type="protein sequence ID" value="AIG74110.1"/>
    <property type="molecule type" value="Genomic_DNA"/>
</dbReference>
<dbReference type="STRING" id="208439.AJAP_05955"/>
<accession>A0A075UV32</accession>
<dbReference type="InterPro" id="IPR036388">
    <property type="entry name" value="WH-like_DNA-bd_sf"/>
</dbReference>
<dbReference type="Gene3D" id="1.10.10.10">
    <property type="entry name" value="Winged helix-like DNA-binding domain superfamily/Winged helix DNA-binding domain"/>
    <property type="match status" value="1"/>
</dbReference>
<dbReference type="PANTHER" id="PTHR43132">
    <property type="entry name" value="ARSENICAL RESISTANCE OPERON REPRESSOR ARSR-RELATED"/>
    <property type="match status" value="1"/>
</dbReference>
<keyword evidence="6" id="KW-1185">Reference proteome</keyword>
<protein>
    <recommendedName>
        <fullName evidence="4">HTH arsR-type domain-containing protein</fullName>
    </recommendedName>
</protein>
<feature type="domain" description="HTH arsR-type" evidence="4">
    <location>
        <begin position="235"/>
        <end position="328"/>
    </location>
</feature>
<dbReference type="AlphaFoldDB" id="A0A075UV32"/>
<sequence length="333" mass="36517">MLKVFFTAEDLLKVTVADTPAPLMELVLALMTLQRRDNRYVFGGWRRRTARGLPVQAEPLLQLLSPTGIGPLFLDPPSAGLEDGLSQVLATDRAVVEAELRRICAVDRPRTAWIRQLAAQDRHAWRILEHAITEAHRHILAVEWPRLQVAFHAEAAWRAHFLARHGLERTFTSLSVGLRWREMSLEINAPGTDREVTLRGEGVVLLPSLFWTGRVLVAPQPAGPALIVYPALTPLPLHDADTVGDPLAALLGGTRADTLRALTKPHTTTELARTLNVSVPAASMQARTLRDARLITTHRDGKAVLHWCTPLGVGLIAAPTTEPMNHRGVVAGG</sequence>
<evidence type="ECO:0000313" key="6">
    <source>
        <dbReference type="Proteomes" id="UP000028492"/>
    </source>
</evidence>
<dbReference type="InterPro" id="IPR011991">
    <property type="entry name" value="ArsR-like_HTH"/>
</dbReference>
<dbReference type="InterPro" id="IPR051011">
    <property type="entry name" value="Metal_resp_trans_reg"/>
</dbReference>
<name>A0A075UV32_9PSEU</name>
<dbReference type="HOGENOM" id="CLU_063235_1_0_11"/>
<organism evidence="5 6">
    <name type="scientific">Amycolatopsis japonica</name>
    <dbReference type="NCBI Taxonomy" id="208439"/>
    <lineage>
        <taxon>Bacteria</taxon>
        <taxon>Bacillati</taxon>
        <taxon>Actinomycetota</taxon>
        <taxon>Actinomycetes</taxon>
        <taxon>Pseudonocardiales</taxon>
        <taxon>Pseudonocardiaceae</taxon>
        <taxon>Amycolatopsis</taxon>
        <taxon>Amycolatopsis japonica group</taxon>
    </lineage>
</organism>
<evidence type="ECO:0000256" key="3">
    <source>
        <dbReference type="ARBA" id="ARBA00023163"/>
    </source>
</evidence>
<dbReference type="InterPro" id="IPR045981">
    <property type="entry name" value="DUF5937"/>
</dbReference>
<dbReference type="eggNOG" id="COG0640">
    <property type="taxonomic scope" value="Bacteria"/>
</dbReference>
<dbReference type="GO" id="GO:0003700">
    <property type="term" value="F:DNA-binding transcription factor activity"/>
    <property type="evidence" value="ECO:0007669"/>
    <property type="project" value="InterPro"/>
</dbReference>
<dbReference type="SUPFAM" id="SSF46785">
    <property type="entry name" value="Winged helix' DNA-binding domain"/>
    <property type="match status" value="1"/>
</dbReference>
<dbReference type="RefSeq" id="WP_051972354.1">
    <property type="nucleotide sequence ID" value="NZ_CP008953.1"/>
</dbReference>
<dbReference type="InterPro" id="IPR001845">
    <property type="entry name" value="HTH_ArsR_DNA-bd_dom"/>
</dbReference>
<evidence type="ECO:0000313" key="5">
    <source>
        <dbReference type="EMBL" id="AIG74110.1"/>
    </source>
</evidence>
<keyword evidence="1" id="KW-0805">Transcription regulation</keyword>
<dbReference type="CDD" id="cd00090">
    <property type="entry name" value="HTH_ARSR"/>
    <property type="match status" value="1"/>
</dbReference>
<dbReference type="Proteomes" id="UP000028492">
    <property type="component" value="Chromosome"/>
</dbReference>
<gene>
    <name evidence="5" type="ORF">AJAP_05955</name>
</gene>
<dbReference type="InterPro" id="IPR036390">
    <property type="entry name" value="WH_DNA-bd_sf"/>
</dbReference>
<keyword evidence="3" id="KW-0804">Transcription</keyword>
<dbReference type="SMART" id="SM00418">
    <property type="entry name" value="HTH_ARSR"/>
    <property type="match status" value="1"/>
</dbReference>
<evidence type="ECO:0000256" key="2">
    <source>
        <dbReference type="ARBA" id="ARBA00023125"/>
    </source>
</evidence>
<dbReference type="PROSITE" id="PS50987">
    <property type="entry name" value="HTH_ARSR_2"/>
    <property type="match status" value="1"/>
</dbReference>
<proteinExistence type="predicted"/>
<evidence type="ECO:0000259" key="4">
    <source>
        <dbReference type="PROSITE" id="PS50987"/>
    </source>
</evidence>
<dbReference type="Pfam" id="PF19361">
    <property type="entry name" value="DUF5937"/>
    <property type="match status" value="1"/>
</dbReference>
<keyword evidence="2" id="KW-0238">DNA-binding</keyword>
<evidence type="ECO:0000256" key="1">
    <source>
        <dbReference type="ARBA" id="ARBA00023015"/>
    </source>
</evidence>
<dbReference type="PANTHER" id="PTHR43132:SF8">
    <property type="entry name" value="HTH-TYPE TRANSCRIPTIONAL REGULATOR KMTR"/>
    <property type="match status" value="1"/>
</dbReference>